<dbReference type="PROSITE" id="PS51257">
    <property type="entry name" value="PROKAR_LIPOPROTEIN"/>
    <property type="match status" value="1"/>
</dbReference>
<evidence type="ECO:0000313" key="2">
    <source>
        <dbReference type="EMBL" id="KAF9878373.1"/>
    </source>
</evidence>
<proteinExistence type="predicted"/>
<dbReference type="OrthoDB" id="542013at2759"/>
<sequence length="285" mass="31421">MSVRSLVVGGTGGIGLAIACRLAAVPTSTVIISGRNEPKDISHSNISFRSLDASSMRAIKEYAKEFISTQDDRLDFLVLTQGILTMAGRTETPEGIDRKMALHYYGRQLLIRELDSILKDDAKILIVLDGIRGSPSKLIWDDLALKTNFSLANAANHCLSMTDAMIQRYSKKNKGTKRCFIHAYPGLVRTNLFQTLPWYLRAGTQILSSVMGVPADTCAQNLLNGVNEVSARAEKDGKFWACIGQDGKMVTTKAAWNDFDLERVETHTWETIDEAISQSGSMDKN</sequence>
<evidence type="ECO:0000313" key="3">
    <source>
        <dbReference type="Proteomes" id="UP000781932"/>
    </source>
</evidence>
<comment type="caution">
    <text evidence="2">The sequence shown here is derived from an EMBL/GenBank/DDBJ whole genome shotgun (WGS) entry which is preliminary data.</text>
</comment>
<dbReference type="Gene3D" id="3.40.50.720">
    <property type="entry name" value="NAD(P)-binding Rossmann-like Domain"/>
    <property type="match status" value="1"/>
</dbReference>
<gene>
    <name evidence="2" type="ORF">CkaCkLH20_04411</name>
</gene>
<protein>
    <recommendedName>
        <fullName evidence="4">Oxidoreductase andH</fullName>
    </recommendedName>
</protein>
<dbReference type="SUPFAM" id="SSF51735">
    <property type="entry name" value="NAD(P)-binding Rossmann-fold domains"/>
    <property type="match status" value="1"/>
</dbReference>
<dbReference type="RefSeq" id="XP_038747834.1">
    <property type="nucleotide sequence ID" value="XM_038887130.1"/>
</dbReference>
<dbReference type="PANTHER" id="PTHR47534">
    <property type="entry name" value="YALI0E05731P"/>
    <property type="match status" value="1"/>
</dbReference>
<dbReference type="EMBL" id="JAATWM020000011">
    <property type="protein sequence ID" value="KAF9878373.1"/>
    <property type="molecule type" value="Genomic_DNA"/>
</dbReference>
<dbReference type="Proteomes" id="UP000781932">
    <property type="component" value="Unassembled WGS sequence"/>
</dbReference>
<dbReference type="GO" id="GO:0016491">
    <property type="term" value="F:oxidoreductase activity"/>
    <property type="evidence" value="ECO:0007669"/>
    <property type="project" value="UniProtKB-KW"/>
</dbReference>
<organism evidence="2 3">
    <name type="scientific">Colletotrichum karsti</name>
    <dbReference type="NCBI Taxonomy" id="1095194"/>
    <lineage>
        <taxon>Eukaryota</taxon>
        <taxon>Fungi</taxon>
        <taxon>Dikarya</taxon>
        <taxon>Ascomycota</taxon>
        <taxon>Pezizomycotina</taxon>
        <taxon>Sordariomycetes</taxon>
        <taxon>Hypocreomycetidae</taxon>
        <taxon>Glomerellales</taxon>
        <taxon>Glomerellaceae</taxon>
        <taxon>Colletotrichum</taxon>
        <taxon>Colletotrichum boninense species complex</taxon>
    </lineage>
</organism>
<evidence type="ECO:0008006" key="4">
    <source>
        <dbReference type="Google" id="ProtNLM"/>
    </source>
</evidence>
<accession>A0A9P6I8L9</accession>
<keyword evidence="1" id="KW-0560">Oxidoreductase</keyword>
<reference evidence="2" key="2">
    <citation type="submission" date="2020-11" db="EMBL/GenBank/DDBJ databases">
        <title>Whole genome sequencing of Colletotrichum sp.</title>
        <authorList>
            <person name="Li H."/>
        </authorList>
    </citation>
    <scope>NUCLEOTIDE SEQUENCE</scope>
    <source>
        <strain evidence="2">CkLH20</strain>
    </source>
</reference>
<dbReference type="AlphaFoldDB" id="A0A9P6I8L9"/>
<keyword evidence="3" id="KW-1185">Reference proteome</keyword>
<reference evidence="2" key="1">
    <citation type="submission" date="2020-03" db="EMBL/GenBank/DDBJ databases">
        <authorList>
            <person name="He L."/>
        </authorList>
    </citation>
    <scope>NUCLEOTIDE SEQUENCE</scope>
    <source>
        <strain evidence="2">CkLH20</strain>
    </source>
</reference>
<dbReference type="GeneID" id="62160204"/>
<evidence type="ECO:0000256" key="1">
    <source>
        <dbReference type="ARBA" id="ARBA00023002"/>
    </source>
</evidence>
<dbReference type="InterPro" id="IPR052228">
    <property type="entry name" value="Sec_Metab_Biosynth_Oxidored"/>
</dbReference>
<name>A0A9P6I8L9_9PEZI</name>
<dbReference type="PANTHER" id="PTHR47534:SF3">
    <property type="entry name" value="ALCOHOL DEHYDROGENASE-LIKE C-TERMINAL DOMAIN-CONTAINING PROTEIN"/>
    <property type="match status" value="1"/>
</dbReference>
<dbReference type="InterPro" id="IPR036291">
    <property type="entry name" value="NAD(P)-bd_dom_sf"/>
</dbReference>